<reference evidence="12" key="2">
    <citation type="submission" date="2014-04" db="EMBL/GenBank/DDBJ databases">
        <title>The Maize TFome - Development of a transcription factor open reading frame collection for functional genomics.</title>
        <authorList>
            <person name="Burdo B."/>
            <person name="Gray J."/>
            <person name="Goetting-Minesky M.P."/>
            <person name="Wittler B."/>
            <person name="Hunt M."/>
            <person name="Li T."/>
            <person name="Velliquette D."/>
            <person name="Thomas J."/>
            <person name="Gentzel I."/>
            <person name="Dos Santos Brito M."/>
            <person name="Mejia-Guerra M.K."/>
            <person name="Connolly L.N."/>
            <person name="Qaisi D."/>
            <person name="Li W."/>
            <person name="Casas M.I."/>
            <person name="Doseff A.I."/>
            <person name="Grotewold E."/>
        </authorList>
    </citation>
    <scope>NUCLEOTIDE SEQUENCE</scope>
</reference>
<accession>C0PMV4</accession>
<dbReference type="AlphaFoldDB" id="C0PMV4"/>
<dbReference type="PROSITE" id="PS50217">
    <property type="entry name" value="BZIP"/>
    <property type="match status" value="1"/>
</dbReference>
<evidence type="ECO:0000259" key="10">
    <source>
        <dbReference type="PROSITE" id="PS50217"/>
    </source>
</evidence>
<evidence type="ECO:0000256" key="5">
    <source>
        <dbReference type="ARBA" id="ARBA00023163"/>
    </source>
</evidence>
<feature type="region of interest" description="Disordered" evidence="9">
    <location>
        <begin position="186"/>
        <end position="243"/>
    </location>
</feature>
<feature type="compositionally biased region" description="Basic and acidic residues" evidence="9">
    <location>
        <begin position="195"/>
        <end position="205"/>
    </location>
</feature>
<comment type="subcellular location">
    <subcellularLocation>
        <location evidence="1">Nucleus</location>
    </subcellularLocation>
</comment>
<feature type="domain" description="BZIP" evidence="10">
    <location>
        <begin position="321"/>
        <end position="384"/>
    </location>
</feature>
<feature type="compositionally biased region" description="Low complexity" evidence="9">
    <location>
        <begin position="214"/>
        <end position="229"/>
    </location>
</feature>
<evidence type="ECO:0000313" key="12">
    <source>
        <dbReference type="EMBL" id="AIB05230.1"/>
    </source>
</evidence>
<dbReference type="EMBL" id="KJ727739">
    <property type="protein sequence ID" value="AIB05230.1"/>
    <property type="molecule type" value="mRNA"/>
</dbReference>
<comment type="similarity">
    <text evidence="2">Belongs to the bZIP family.</text>
</comment>
<dbReference type="PANTHER" id="PTHR13690">
    <property type="entry name" value="TRANSCRIPTION FACTOR POSF21-RELATED"/>
    <property type="match status" value="1"/>
</dbReference>
<evidence type="ECO:0000256" key="4">
    <source>
        <dbReference type="ARBA" id="ARBA00023125"/>
    </source>
</evidence>
<proteinExistence type="evidence at transcript level"/>
<dbReference type="GO" id="GO:0003677">
    <property type="term" value="F:DNA binding"/>
    <property type="evidence" value="ECO:0007669"/>
    <property type="project" value="UniProtKB-KW"/>
</dbReference>
<dbReference type="SMART" id="SM00338">
    <property type="entry name" value="BRLZ"/>
    <property type="match status" value="1"/>
</dbReference>
<keyword evidence="4" id="KW-0238">DNA-binding</keyword>
<gene>
    <name evidence="12" type="primary">bZIP43</name>
</gene>
<feature type="region of interest" description="Disordered" evidence="9">
    <location>
        <begin position="259"/>
        <end position="279"/>
    </location>
</feature>
<dbReference type="ExpressionAtlas" id="C0PMV4">
    <property type="expression patterns" value="baseline and differential"/>
</dbReference>
<feature type="compositionally biased region" description="Pro residues" evidence="9">
    <location>
        <begin position="109"/>
        <end position="127"/>
    </location>
</feature>
<evidence type="ECO:0000256" key="2">
    <source>
        <dbReference type="ARBA" id="ARBA00007163"/>
    </source>
</evidence>
<organism evidence="11">
    <name type="scientific">Zea mays</name>
    <name type="common">Maize</name>
    <dbReference type="NCBI Taxonomy" id="4577"/>
    <lineage>
        <taxon>Eukaryota</taxon>
        <taxon>Viridiplantae</taxon>
        <taxon>Streptophyta</taxon>
        <taxon>Embryophyta</taxon>
        <taxon>Tracheophyta</taxon>
        <taxon>Spermatophyta</taxon>
        <taxon>Magnoliopsida</taxon>
        <taxon>Liliopsida</taxon>
        <taxon>Poales</taxon>
        <taxon>Poaceae</taxon>
        <taxon>PACMAD clade</taxon>
        <taxon>Panicoideae</taxon>
        <taxon>Andropogonodae</taxon>
        <taxon>Andropogoneae</taxon>
        <taxon>Tripsacinae</taxon>
        <taxon>Zea</taxon>
    </lineage>
</organism>
<feature type="coiled-coil region" evidence="8">
    <location>
        <begin position="339"/>
        <end position="394"/>
    </location>
</feature>
<dbReference type="FunFam" id="1.20.5.170:FF:000009">
    <property type="entry name" value="probable transcription factor PosF21"/>
    <property type="match status" value="1"/>
</dbReference>
<feature type="compositionally biased region" description="Low complexity" evidence="9">
    <location>
        <begin position="428"/>
        <end position="466"/>
    </location>
</feature>
<dbReference type="GO" id="GO:0005634">
    <property type="term" value="C:nucleus"/>
    <property type="evidence" value="ECO:0007669"/>
    <property type="project" value="UniProtKB-SubCell"/>
</dbReference>
<dbReference type="InterPro" id="IPR004827">
    <property type="entry name" value="bZIP"/>
</dbReference>
<feature type="region of interest" description="Disordered" evidence="9">
    <location>
        <begin position="418"/>
        <end position="466"/>
    </location>
</feature>
<dbReference type="InterPro" id="IPR046347">
    <property type="entry name" value="bZIP_sf"/>
</dbReference>
<keyword evidence="5" id="KW-0804">Transcription</keyword>
<dbReference type="Pfam" id="PF00170">
    <property type="entry name" value="bZIP_1"/>
    <property type="match status" value="1"/>
</dbReference>
<keyword evidence="6" id="KW-0539">Nucleus</keyword>
<feature type="region of interest" description="Disordered" evidence="9">
    <location>
        <begin position="1"/>
        <end position="173"/>
    </location>
</feature>
<keyword evidence="8" id="KW-0175">Coiled coil</keyword>
<dbReference type="EMBL" id="BT069623">
    <property type="protein sequence ID" value="ACN36520.1"/>
    <property type="molecule type" value="mRNA"/>
</dbReference>
<dbReference type="GO" id="GO:0003700">
    <property type="term" value="F:DNA-binding transcription factor activity"/>
    <property type="evidence" value="ECO:0007669"/>
    <property type="project" value="InterPro"/>
</dbReference>
<keyword evidence="3" id="KW-0805">Transcription regulation</keyword>
<dbReference type="GeneID" id="100384258"/>
<evidence type="ECO:0000256" key="9">
    <source>
        <dbReference type="SAM" id="MobiDB-lite"/>
    </source>
</evidence>
<dbReference type="CDD" id="cd14703">
    <property type="entry name" value="bZIP_plant_RF2"/>
    <property type="match status" value="1"/>
</dbReference>
<dbReference type="KEGG" id="zma:100384258"/>
<name>C0PMV4_MAIZE</name>
<dbReference type="InterPro" id="IPR044759">
    <property type="entry name" value="bZIP_RF2"/>
</dbReference>
<dbReference type="RefSeq" id="NP_001170295.1">
    <property type="nucleotide sequence ID" value="NM_001176824.1"/>
</dbReference>
<evidence type="ECO:0000256" key="6">
    <source>
        <dbReference type="ARBA" id="ARBA00023242"/>
    </source>
</evidence>
<evidence type="ECO:0000256" key="8">
    <source>
        <dbReference type="SAM" id="Coils"/>
    </source>
</evidence>
<comment type="function">
    <text evidence="7">Transcription factor probably involved in vascular development and shoot tissue organization. Binds to the DNA sequence 5'-CCGAGTGTGCCCCTGG-3' present in the promoter region Box II of the phloem-specific rice tungro bacilliform virus (RTBV) promoter. May regulate tissue-specific expression of the RTBV promoter and virus replication.</text>
</comment>
<feature type="compositionally biased region" description="Low complexity" evidence="9">
    <location>
        <begin position="1"/>
        <end position="11"/>
    </location>
</feature>
<reference evidence="11" key="1">
    <citation type="journal article" date="2009" name="PLoS Genet.">
        <title>Sequencing, mapping, and analysis of 27,455 maize full-length cDNAs.</title>
        <authorList>
            <person name="Soderlund C."/>
            <person name="Descour A."/>
            <person name="Kudrna D."/>
            <person name="Bomhoff M."/>
            <person name="Boyd L."/>
            <person name="Currie J."/>
            <person name="Angelova A."/>
            <person name="Collura K."/>
            <person name="Wissotski M."/>
            <person name="Ashley E."/>
            <person name="Morrow D."/>
            <person name="Fernandes J."/>
            <person name="Walbot V."/>
            <person name="Yu Y."/>
        </authorList>
    </citation>
    <scope>NUCLEOTIDE SEQUENCE</scope>
    <source>
        <strain evidence="11">B73</strain>
    </source>
</reference>
<feature type="compositionally biased region" description="Low complexity" evidence="9">
    <location>
        <begin position="79"/>
        <end position="92"/>
    </location>
</feature>
<protein>
    <submittedName>
        <fullName evidence="12">BZIP transcription factor</fullName>
    </submittedName>
</protein>
<dbReference type="PANTHER" id="PTHR13690:SF80">
    <property type="entry name" value="BZIP TRANSCRIPTION FACTOR FAMILY PROTEIN-RELATED"/>
    <property type="match status" value="1"/>
</dbReference>
<evidence type="ECO:0000313" key="11">
    <source>
        <dbReference type="EMBL" id="ACN36520.1"/>
    </source>
</evidence>
<dbReference type="OrthoDB" id="1435597at2759"/>
<evidence type="ECO:0000256" key="1">
    <source>
        <dbReference type="ARBA" id="ARBA00004123"/>
    </source>
</evidence>
<evidence type="ECO:0000256" key="3">
    <source>
        <dbReference type="ARBA" id="ARBA00023015"/>
    </source>
</evidence>
<dbReference type="Gene3D" id="1.20.5.170">
    <property type="match status" value="1"/>
</dbReference>
<evidence type="ECO:0000256" key="7">
    <source>
        <dbReference type="ARBA" id="ARBA00054342"/>
    </source>
</evidence>
<sequence>MGDPSASADPAAARHHLSPQLAGQPPVPRSPAPLDLTSAAAASGHRRLSPSLRPPAHPQARLPSPYGQISSPGAAAHHALSLSQPLFFSLDSLPPPPPPYADLGAAPAVPAPSPPPSTSDPPPPLGLPPRRSGHRRSQSDIPFGLAQLSPPLPPPAPVKREVATAAEGGDGDDAAFFDLVNAYMDLDGLDPLNSSEDRHDDRDSRASGTTRAGSAAESSENEAESQSTSADRKDGGKSRHCRSLSMDSFMGKLNFAAGDESPKLPLPSPRASGSLTRSGSGSLEGGAVALFDMEFSNGEFTESEKKKIMANERLAEIALTDPKRVKRILANRQSAARSKERKMRYIQELEHKVQVLQTEATTLSAQLTMLQRDSAGLATQNNELKIRLQAMEQQAQLRDALNEALTGEVQRLKLATGEMTDGPMPKGLQQQMNSQMLQLQQLQIQQQAPPQQTQQQGQRQQPQKSA</sequence>
<dbReference type="SUPFAM" id="SSF57959">
    <property type="entry name" value="Leucine zipper domain"/>
    <property type="match status" value="1"/>
</dbReference>